<protein>
    <recommendedName>
        <fullName evidence="3">Pentapeptide repeat-containing protein</fullName>
    </recommendedName>
</protein>
<dbReference type="AlphaFoldDB" id="L7LIC0"/>
<dbReference type="SUPFAM" id="SSF141571">
    <property type="entry name" value="Pentapeptide repeat-like"/>
    <property type="match status" value="1"/>
</dbReference>
<dbReference type="Pfam" id="PF00805">
    <property type="entry name" value="Pentapeptide"/>
    <property type="match status" value="2"/>
</dbReference>
<evidence type="ECO:0000313" key="2">
    <source>
        <dbReference type="Proteomes" id="UP000035083"/>
    </source>
</evidence>
<comment type="caution">
    <text evidence="1">The sequence shown here is derived from an EMBL/GenBank/DDBJ whole genome shotgun (WGS) entry which is preliminary data.</text>
</comment>
<evidence type="ECO:0000313" key="1">
    <source>
        <dbReference type="EMBL" id="GAC60619.1"/>
    </source>
</evidence>
<dbReference type="InterPro" id="IPR051082">
    <property type="entry name" value="Pentapeptide-BTB/POZ_domain"/>
</dbReference>
<proteinExistence type="predicted"/>
<dbReference type="EMBL" id="BANU01000010">
    <property type="protein sequence ID" value="GAC60619.1"/>
    <property type="molecule type" value="Genomic_DNA"/>
</dbReference>
<sequence length="205" mass="21443">MSTVAERTAHAMAEIEAARQGHRGADLGGADLGGADLRCADLRDANLRYADLGGAELGGADLRGADLGGADLGGADLRCANLRGADFRYANLRGANLWDADLRDADLRDADPILSVTGLPSGHAILTPTVSGWALRVGCWTGTIDGLRTLIAQDDGWPEAEGDQIAVRRPMLAALADMCEVWAADRQWALDAVIEKWGHSDGGAA</sequence>
<dbReference type="InterPro" id="IPR001646">
    <property type="entry name" value="5peptide_repeat"/>
</dbReference>
<organism evidence="1 2">
    <name type="scientific">Gordonia sihwensis NBRC 108236</name>
    <dbReference type="NCBI Taxonomy" id="1223544"/>
    <lineage>
        <taxon>Bacteria</taxon>
        <taxon>Bacillati</taxon>
        <taxon>Actinomycetota</taxon>
        <taxon>Actinomycetes</taxon>
        <taxon>Mycobacteriales</taxon>
        <taxon>Gordoniaceae</taxon>
        <taxon>Gordonia</taxon>
    </lineage>
</organism>
<reference evidence="1 2" key="1">
    <citation type="submission" date="2012-12" db="EMBL/GenBank/DDBJ databases">
        <title>Whole genome shotgun sequence of Gordonia sihwensis NBRC 108236.</title>
        <authorList>
            <person name="Yoshida I."/>
            <person name="Hosoyama A."/>
            <person name="Tsuchikane K."/>
            <person name="Ando Y."/>
            <person name="Baba S."/>
            <person name="Ohji S."/>
            <person name="Hamada M."/>
            <person name="Tamura T."/>
            <person name="Yamazoe A."/>
            <person name="Yamazaki S."/>
            <person name="Fujita N."/>
        </authorList>
    </citation>
    <scope>NUCLEOTIDE SEQUENCE [LARGE SCALE GENOMIC DNA]</scope>
    <source>
        <strain evidence="1 2">NBRC 108236</strain>
    </source>
</reference>
<dbReference type="PANTHER" id="PTHR14136">
    <property type="entry name" value="BTB_POZ DOMAIN-CONTAINING PROTEIN KCTD9"/>
    <property type="match status" value="1"/>
</dbReference>
<evidence type="ECO:0008006" key="3">
    <source>
        <dbReference type="Google" id="ProtNLM"/>
    </source>
</evidence>
<dbReference type="Gene3D" id="2.160.20.80">
    <property type="entry name" value="E3 ubiquitin-protein ligase SopA"/>
    <property type="match status" value="1"/>
</dbReference>
<gene>
    <name evidence="1" type="ORF">GSI01S_10_02120</name>
</gene>
<dbReference type="Proteomes" id="UP000035083">
    <property type="component" value="Unassembled WGS sequence"/>
</dbReference>
<dbReference type="eggNOG" id="COG1357">
    <property type="taxonomic scope" value="Bacteria"/>
</dbReference>
<accession>L7LIC0</accession>
<dbReference type="PANTHER" id="PTHR14136:SF17">
    <property type="entry name" value="BTB_POZ DOMAIN-CONTAINING PROTEIN KCTD9"/>
    <property type="match status" value="1"/>
</dbReference>
<name>L7LIC0_9ACTN</name>
<keyword evidence="2" id="KW-1185">Reference proteome</keyword>